<evidence type="ECO:0000313" key="4">
    <source>
        <dbReference type="Proteomes" id="UP000192578"/>
    </source>
</evidence>
<dbReference type="Gene3D" id="1.25.40.280">
    <property type="entry name" value="alix/aip1 like domains"/>
    <property type="match status" value="1"/>
</dbReference>
<name>A0A1W0XBP1_HYPEX</name>
<dbReference type="SMART" id="SM01041">
    <property type="entry name" value="BRO1"/>
    <property type="match status" value="1"/>
</dbReference>
<gene>
    <name evidence="3" type="ORF">BV898_01334</name>
</gene>
<dbReference type="PANTHER" id="PTHR23032:SF13">
    <property type="entry name" value="BRO1 DOMAIN-CONTAINING PROTEIN BROX"/>
    <property type="match status" value="1"/>
</dbReference>
<protein>
    <submittedName>
        <fullName evidence="3">BRO1 domain-containing protein BROX</fullName>
    </submittedName>
</protein>
<feature type="domain" description="BRO1" evidence="2">
    <location>
        <begin position="1"/>
        <end position="384"/>
    </location>
</feature>
<dbReference type="Pfam" id="PF03097">
    <property type="entry name" value="BRO1"/>
    <property type="match status" value="1"/>
</dbReference>
<evidence type="ECO:0000259" key="2">
    <source>
        <dbReference type="PROSITE" id="PS51180"/>
    </source>
</evidence>
<accession>A0A1W0XBP1</accession>
<dbReference type="Proteomes" id="UP000192578">
    <property type="component" value="Unassembled WGS sequence"/>
</dbReference>
<dbReference type="PROSITE" id="PS51180">
    <property type="entry name" value="BRO1"/>
    <property type="match status" value="1"/>
</dbReference>
<dbReference type="PANTHER" id="PTHR23032">
    <property type="entry name" value="BRO1 DOMAIN-CONTAINING PROTEIN BROX"/>
    <property type="match status" value="1"/>
</dbReference>
<dbReference type="InterPro" id="IPR004328">
    <property type="entry name" value="BRO1_dom"/>
</dbReference>
<comment type="similarity">
    <text evidence="1">Belongs to the BROX family.</text>
</comment>
<sequence>MASSFWFHRNPIKASAQQKFDPKGCTTDGQALRICGELRQTRTRLLEILAVPAESIAAVVTAYTSYIALLQGLIQATDERGGESKLRFFFKFKWTSSLDPEVGVEQQDALFDLIHISITLGLWYMKHAALLAANEKITAEDAKEVHRSLRLAAGIFQEMQTNYTGRLLGDVNKGSDTDPRILLALISQCTAEAQEVTLARAVEMKHTPSLISALANETAKMFSGAEASLSAMKDDHFTSKWVHYLRLKASLYEAFAYCYSGESLLAGDQCGPAVRALQESDKLFSAALAQCKEYNKAKGVYANNRPEEATFFRPLKLRIGRILEKCDRENGMIYHQKVPVTPPTLELKATYGLVSPEQFSLPPVHPEWTAQTYKAFDLSRIKRN</sequence>
<dbReference type="InterPro" id="IPR038499">
    <property type="entry name" value="BRO1_sf"/>
</dbReference>
<keyword evidence="4" id="KW-1185">Reference proteome</keyword>
<comment type="caution">
    <text evidence="3">The sequence shown here is derived from an EMBL/GenBank/DDBJ whole genome shotgun (WGS) entry which is preliminary data.</text>
</comment>
<dbReference type="AlphaFoldDB" id="A0A1W0XBP1"/>
<reference evidence="4" key="1">
    <citation type="submission" date="2017-01" db="EMBL/GenBank/DDBJ databases">
        <title>Comparative genomics of anhydrobiosis in the tardigrade Hypsibius dujardini.</title>
        <authorList>
            <person name="Yoshida Y."/>
            <person name="Koutsovoulos G."/>
            <person name="Laetsch D."/>
            <person name="Stevens L."/>
            <person name="Kumar S."/>
            <person name="Horikawa D."/>
            <person name="Ishino K."/>
            <person name="Komine S."/>
            <person name="Tomita M."/>
            <person name="Blaxter M."/>
            <person name="Arakawa K."/>
        </authorList>
    </citation>
    <scope>NUCLEOTIDE SEQUENCE [LARGE SCALE GENOMIC DNA]</scope>
    <source>
        <strain evidence="4">Z151</strain>
    </source>
</reference>
<dbReference type="InterPro" id="IPR038898">
    <property type="entry name" value="BROX"/>
</dbReference>
<dbReference type="EMBL" id="MTYJ01000005">
    <property type="protein sequence ID" value="OQV24742.1"/>
    <property type="molecule type" value="Genomic_DNA"/>
</dbReference>
<evidence type="ECO:0000256" key="1">
    <source>
        <dbReference type="ARBA" id="ARBA00008901"/>
    </source>
</evidence>
<evidence type="ECO:0000313" key="3">
    <source>
        <dbReference type="EMBL" id="OQV24742.1"/>
    </source>
</evidence>
<dbReference type="OrthoDB" id="10266451at2759"/>
<organism evidence="3 4">
    <name type="scientific">Hypsibius exemplaris</name>
    <name type="common">Freshwater tardigrade</name>
    <dbReference type="NCBI Taxonomy" id="2072580"/>
    <lineage>
        <taxon>Eukaryota</taxon>
        <taxon>Metazoa</taxon>
        <taxon>Ecdysozoa</taxon>
        <taxon>Tardigrada</taxon>
        <taxon>Eutardigrada</taxon>
        <taxon>Parachela</taxon>
        <taxon>Hypsibioidea</taxon>
        <taxon>Hypsibiidae</taxon>
        <taxon>Hypsibius</taxon>
    </lineage>
</organism>
<proteinExistence type="inferred from homology"/>